<gene>
    <name evidence="3" type="ORF">DFR68_103777</name>
</gene>
<dbReference type="OrthoDB" id="9804068at2"/>
<protein>
    <submittedName>
        <fullName evidence="3">4-hydroxy-3-methylbut-2-enyl diphosphate reductase</fullName>
    </submittedName>
</protein>
<evidence type="ECO:0000256" key="1">
    <source>
        <dbReference type="SAM" id="MobiDB-lite"/>
    </source>
</evidence>
<dbReference type="GO" id="GO:0003824">
    <property type="term" value="F:catalytic activity"/>
    <property type="evidence" value="ECO:0007669"/>
    <property type="project" value="InterPro"/>
</dbReference>
<reference evidence="3 4" key="1">
    <citation type="submission" date="2018-07" db="EMBL/GenBank/DDBJ databases">
        <title>Genomic Encyclopedia of Type Strains, Phase IV (KMG-IV): sequencing the most valuable type-strain genomes for metagenomic binning, comparative biology and taxonomic classification.</title>
        <authorList>
            <person name="Goeker M."/>
        </authorList>
    </citation>
    <scope>NUCLEOTIDE SEQUENCE [LARGE SCALE GENOMIC DNA]</scope>
    <source>
        <strain evidence="3 4">DSM 44952</strain>
    </source>
</reference>
<dbReference type="Gene3D" id="3.40.50.1580">
    <property type="entry name" value="Nucleoside phosphorylase domain"/>
    <property type="match status" value="1"/>
</dbReference>
<organism evidence="3 4">
    <name type="scientific">Nocardia mexicana</name>
    <dbReference type="NCBI Taxonomy" id="279262"/>
    <lineage>
        <taxon>Bacteria</taxon>
        <taxon>Bacillati</taxon>
        <taxon>Actinomycetota</taxon>
        <taxon>Actinomycetes</taxon>
        <taxon>Mycobacteriales</taxon>
        <taxon>Nocardiaceae</taxon>
        <taxon>Nocardia</taxon>
    </lineage>
</organism>
<dbReference type="Proteomes" id="UP000255355">
    <property type="component" value="Unassembled WGS sequence"/>
</dbReference>
<dbReference type="GO" id="GO:0009116">
    <property type="term" value="P:nucleoside metabolic process"/>
    <property type="evidence" value="ECO:0007669"/>
    <property type="project" value="InterPro"/>
</dbReference>
<evidence type="ECO:0000313" key="3">
    <source>
        <dbReference type="EMBL" id="RDI53387.1"/>
    </source>
</evidence>
<evidence type="ECO:0000259" key="2">
    <source>
        <dbReference type="Pfam" id="PF01048"/>
    </source>
</evidence>
<feature type="compositionally biased region" description="Basic and acidic residues" evidence="1">
    <location>
        <begin position="231"/>
        <end position="241"/>
    </location>
</feature>
<dbReference type="EMBL" id="QQAZ01000003">
    <property type="protein sequence ID" value="RDI53387.1"/>
    <property type="molecule type" value="Genomic_DNA"/>
</dbReference>
<dbReference type="InterPro" id="IPR035994">
    <property type="entry name" value="Nucleoside_phosphorylase_sf"/>
</dbReference>
<dbReference type="AlphaFoldDB" id="A0A370H9P0"/>
<dbReference type="Pfam" id="PF01048">
    <property type="entry name" value="PNP_UDP_1"/>
    <property type="match status" value="1"/>
</dbReference>
<keyword evidence="4" id="KW-1185">Reference proteome</keyword>
<dbReference type="STRING" id="1210089.GCA_001613165_00053"/>
<sequence length="386" mass="40021">MQPGTVCAPLRSEWAALRGAIAAPMVRTGRGPTHRLDSPAGAIAVAGAAGALAPGLLPGDLVVAQEIRSRGSALPSYAAPLLHSALRHLGLRVHLGPIYSAEYIVDGPHRDRLAATGALAVDTESAFLAGAVPEGRAVVLRAIVDTPNAPLVHPGTVLRGIRALHALRCAAPILDHWSAALGEREVLLFGPPEGGPGNATGGRARPGPHPDKTRERTGSRSGAGPDSSRASTEDTDNHRDTVATGGTRGHTKRTHPPRIDLVLILVASETAGQHSATDAPQARTPRITGKYIWGPGSAYSAEIPDMCPDAGLLELAAMQGIPVHPVDSTAALHLPLLHTARRIAVFATPSAPATLRAEILRALSGLGPIRVRETTVADELRSTLGR</sequence>
<name>A0A370H9P0_9NOCA</name>
<comment type="caution">
    <text evidence="3">The sequence shown here is derived from an EMBL/GenBank/DDBJ whole genome shotgun (WGS) entry which is preliminary data.</text>
</comment>
<feature type="domain" description="Nucleoside phosphorylase" evidence="2">
    <location>
        <begin position="41"/>
        <end position="129"/>
    </location>
</feature>
<dbReference type="RefSeq" id="WP_147288933.1">
    <property type="nucleotide sequence ID" value="NZ_QQAZ01000003.1"/>
</dbReference>
<accession>A0A370H9P0</accession>
<feature type="region of interest" description="Disordered" evidence="1">
    <location>
        <begin position="188"/>
        <end position="255"/>
    </location>
</feature>
<proteinExistence type="predicted"/>
<dbReference type="InterPro" id="IPR000845">
    <property type="entry name" value="Nucleoside_phosphorylase_d"/>
</dbReference>
<dbReference type="SUPFAM" id="SSF53167">
    <property type="entry name" value="Purine and uridine phosphorylases"/>
    <property type="match status" value="1"/>
</dbReference>
<evidence type="ECO:0000313" key="4">
    <source>
        <dbReference type="Proteomes" id="UP000255355"/>
    </source>
</evidence>
<feature type="compositionally biased region" description="Basic and acidic residues" evidence="1">
    <location>
        <begin position="208"/>
        <end position="218"/>
    </location>
</feature>